<organism evidence="1 2">
    <name type="scientific">Arctium lappa</name>
    <name type="common">Greater burdock</name>
    <name type="synonym">Lappa major</name>
    <dbReference type="NCBI Taxonomy" id="4217"/>
    <lineage>
        <taxon>Eukaryota</taxon>
        <taxon>Viridiplantae</taxon>
        <taxon>Streptophyta</taxon>
        <taxon>Embryophyta</taxon>
        <taxon>Tracheophyta</taxon>
        <taxon>Spermatophyta</taxon>
        <taxon>Magnoliopsida</taxon>
        <taxon>eudicotyledons</taxon>
        <taxon>Gunneridae</taxon>
        <taxon>Pentapetalae</taxon>
        <taxon>asterids</taxon>
        <taxon>campanulids</taxon>
        <taxon>Asterales</taxon>
        <taxon>Asteraceae</taxon>
        <taxon>Carduoideae</taxon>
        <taxon>Cardueae</taxon>
        <taxon>Arctiinae</taxon>
        <taxon>Arctium</taxon>
    </lineage>
</organism>
<evidence type="ECO:0000313" key="1">
    <source>
        <dbReference type="EMBL" id="KAI3757721.1"/>
    </source>
</evidence>
<reference evidence="2" key="1">
    <citation type="journal article" date="2022" name="Mol. Ecol. Resour.">
        <title>The genomes of chicory, endive, great burdock and yacon provide insights into Asteraceae palaeo-polyploidization history and plant inulin production.</title>
        <authorList>
            <person name="Fan W."/>
            <person name="Wang S."/>
            <person name="Wang H."/>
            <person name="Wang A."/>
            <person name="Jiang F."/>
            <person name="Liu H."/>
            <person name="Zhao H."/>
            <person name="Xu D."/>
            <person name="Zhang Y."/>
        </authorList>
    </citation>
    <scope>NUCLEOTIDE SEQUENCE [LARGE SCALE GENOMIC DNA]</scope>
    <source>
        <strain evidence="2">cv. Niubang</strain>
    </source>
</reference>
<evidence type="ECO:0000313" key="2">
    <source>
        <dbReference type="Proteomes" id="UP001055879"/>
    </source>
</evidence>
<dbReference type="EMBL" id="CM042048">
    <property type="protein sequence ID" value="KAI3757721.1"/>
    <property type="molecule type" value="Genomic_DNA"/>
</dbReference>
<accession>A0ACB9EH02</accession>
<name>A0ACB9EH02_ARCLA</name>
<comment type="caution">
    <text evidence="1">The sequence shown here is derived from an EMBL/GenBank/DDBJ whole genome shotgun (WGS) entry which is preliminary data.</text>
</comment>
<reference evidence="1 2" key="2">
    <citation type="journal article" date="2022" name="Mol. Ecol. Resour.">
        <title>The genomes of chicory, endive, great burdock and yacon provide insights into Asteraceae paleo-polyploidization history and plant inulin production.</title>
        <authorList>
            <person name="Fan W."/>
            <person name="Wang S."/>
            <person name="Wang H."/>
            <person name="Wang A."/>
            <person name="Jiang F."/>
            <person name="Liu H."/>
            <person name="Zhao H."/>
            <person name="Xu D."/>
            <person name="Zhang Y."/>
        </authorList>
    </citation>
    <scope>NUCLEOTIDE SEQUENCE [LARGE SCALE GENOMIC DNA]</scope>
    <source>
        <strain evidence="2">cv. Niubang</strain>
    </source>
</reference>
<protein>
    <submittedName>
        <fullName evidence="1">Uncharacterized protein</fullName>
    </submittedName>
</protein>
<keyword evidence="2" id="KW-1185">Reference proteome</keyword>
<sequence length="388" mass="43419">MGLGSFIGMIVDGIPSRLGYFMVNNLDTNTLEMTLNHGTIIINEETVHQILKFPIGGIDLATVEPDSQSNALATTWKKQYEKEKMHPTDVMNMILESSDNGVEFKLNFLILFVNSMAECSGMGCCTLNFLHRIKNTNMIPRVNWSRNIFECLKRSKNRSSGWCTTITKMEYESFATKVSKWNQRRGGLQMAKLKQLPASKPRPIRQPRPEDIPSTSANPCDIDSVKKMMKIIIWCYTQPLSVQEGVRMCTPTKLNFDNADSLEAQSPLSSYWYSQTTFGFMDVQIIEQSGGSKEEGGQPCHNVKETDFPIVPYVEEDVEPIRIIPVSPDILVTSFNLGISQPCDSPNASGKGKEPIIYADEHLNSTLDAQRGLTDDVEKGMIKIATAL</sequence>
<dbReference type="Proteomes" id="UP001055879">
    <property type="component" value="Linkage Group LG02"/>
</dbReference>
<gene>
    <name evidence="1" type="ORF">L6452_05264</name>
</gene>
<proteinExistence type="predicted"/>